<protein>
    <recommendedName>
        <fullName evidence="2">Methyltransferase type 11 domain-containing protein</fullName>
    </recommendedName>
</protein>
<sequence>MDEASKTERIRGPEFSDQYFSGKVLDIGCGDNLVVPNAIPFDKEQGDAQNILNYLKPSDFDCVHSSHSLEHMRDVPKALEQWWQLVKPGGAMVIVVPDEDLYEQGVWPSLFNRDHSATFRLNKPESWSPVSYDLGKLCSALEHAEVISLERQDMGYDHTLKNHGLGRQGKFFMRLNRSIIKRLNRNKKTLKKLGLSIQLLKYKVNLISVKLGALIDQTLEDAVAQIQIVLRKKTEK</sequence>
<organism evidence="1">
    <name type="scientific">marine metagenome</name>
    <dbReference type="NCBI Taxonomy" id="408172"/>
    <lineage>
        <taxon>unclassified sequences</taxon>
        <taxon>metagenomes</taxon>
        <taxon>ecological metagenomes</taxon>
    </lineage>
</organism>
<evidence type="ECO:0000313" key="1">
    <source>
        <dbReference type="EMBL" id="SVC02897.1"/>
    </source>
</evidence>
<dbReference type="Pfam" id="PF13489">
    <property type="entry name" value="Methyltransf_23"/>
    <property type="match status" value="1"/>
</dbReference>
<dbReference type="PANTHER" id="PTHR43861">
    <property type="entry name" value="TRANS-ACONITATE 2-METHYLTRANSFERASE-RELATED"/>
    <property type="match status" value="1"/>
</dbReference>
<proteinExistence type="predicted"/>
<dbReference type="CDD" id="cd02440">
    <property type="entry name" value="AdoMet_MTases"/>
    <property type="match status" value="1"/>
</dbReference>
<name>A0A382IUP8_9ZZZZ</name>
<dbReference type="Gene3D" id="3.40.50.150">
    <property type="entry name" value="Vaccinia Virus protein VP39"/>
    <property type="match status" value="1"/>
</dbReference>
<accession>A0A382IUP8</accession>
<dbReference type="SUPFAM" id="SSF53335">
    <property type="entry name" value="S-adenosyl-L-methionine-dependent methyltransferases"/>
    <property type="match status" value="1"/>
</dbReference>
<dbReference type="EMBL" id="UINC01069485">
    <property type="protein sequence ID" value="SVC02897.1"/>
    <property type="molecule type" value="Genomic_DNA"/>
</dbReference>
<reference evidence="1" key="1">
    <citation type="submission" date="2018-05" db="EMBL/GenBank/DDBJ databases">
        <authorList>
            <person name="Lanie J.A."/>
            <person name="Ng W.-L."/>
            <person name="Kazmierczak K.M."/>
            <person name="Andrzejewski T.M."/>
            <person name="Davidsen T.M."/>
            <person name="Wayne K.J."/>
            <person name="Tettelin H."/>
            <person name="Glass J.I."/>
            <person name="Rusch D."/>
            <person name="Podicherti R."/>
            <person name="Tsui H.-C.T."/>
            <person name="Winkler M.E."/>
        </authorList>
    </citation>
    <scope>NUCLEOTIDE SEQUENCE</scope>
</reference>
<evidence type="ECO:0008006" key="2">
    <source>
        <dbReference type="Google" id="ProtNLM"/>
    </source>
</evidence>
<dbReference type="AlphaFoldDB" id="A0A382IUP8"/>
<gene>
    <name evidence="1" type="ORF">METZ01_LOCUS255751</name>
</gene>
<dbReference type="InterPro" id="IPR029063">
    <property type="entry name" value="SAM-dependent_MTases_sf"/>
</dbReference>